<dbReference type="AlphaFoldDB" id="A0AAN6W3Z3"/>
<protein>
    <submittedName>
        <fullName evidence="2">Uncharacterized protein</fullName>
    </submittedName>
</protein>
<gene>
    <name evidence="2" type="ORF">QBC36DRAFT_219783</name>
</gene>
<feature type="region of interest" description="Disordered" evidence="1">
    <location>
        <begin position="338"/>
        <end position="358"/>
    </location>
</feature>
<evidence type="ECO:0000256" key="1">
    <source>
        <dbReference type="SAM" id="MobiDB-lite"/>
    </source>
</evidence>
<name>A0AAN6W3Z3_9PEZI</name>
<feature type="compositionally biased region" description="Polar residues" evidence="1">
    <location>
        <begin position="338"/>
        <end position="351"/>
    </location>
</feature>
<organism evidence="2 3">
    <name type="scientific">Triangularia setosa</name>
    <dbReference type="NCBI Taxonomy" id="2587417"/>
    <lineage>
        <taxon>Eukaryota</taxon>
        <taxon>Fungi</taxon>
        <taxon>Dikarya</taxon>
        <taxon>Ascomycota</taxon>
        <taxon>Pezizomycotina</taxon>
        <taxon>Sordariomycetes</taxon>
        <taxon>Sordariomycetidae</taxon>
        <taxon>Sordariales</taxon>
        <taxon>Podosporaceae</taxon>
        <taxon>Triangularia</taxon>
    </lineage>
</organism>
<sequence>MENSCSHSKPHSEDAPRLGSLPISRAAQLCNTISSDTPSLHSVSQHPIAQCNMGQQQYQNVLGLFLAWEEDGGEHASTEENPFHTQLEELAHTLQMGYNYSVDQWFIPSEKYPRALDKKLNEVVERSNNRSQEGQNTLDLLIVYYGGHAVINPNERENDLLLVPYPKSRSASISWATDVLSRLQYLEGTDILILLDCCYAQRAQHAIDHMHRPPPGRMVTLAAVDIDGKAIEDGDYTFTRNLCQQLEELANNTETFSISQLHGDLRRGAGSWRRRQPDGKIPDPIMSSNATQFGLLGPVAQSTNPAATSIVERPPFPQPVGHAKEEQRPGVHIAEGSLSTQLEPPSPQASNKESHLTAHGTEVSPFVSATSLQSDSWNDNVSYYVGSHDVDVAWPLNSPPGTPSTAHDSSSPLPVGSAISLNEYLPIKRPNARPRTRSTEELPYLPAESPQKHHHWNENLNICVGPPDGEAVMPTAPMTSSPAASATSLQGFIPSIRNTKAYPRSRAAGLSPPVPYTSRKAPRGSKTRTDTAPYPRTSQTFASMSPNQRSQTFDNAEFGRAGDSFGGSFWKAGADFDSEETSWNCSDSRPRHWLYDDDDRR</sequence>
<keyword evidence="3" id="KW-1185">Reference proteome</keyword>
<dbReference type="Proteomes" id="UP001302321">
    <property type="component" value="Unassembled WGS sequence"/>
</dbReference>
<accession>A0AAN6W3Z3</accession>
<reference evidence="2" key="2">
    <citation type="submission" date="2023-05" db="EMBL/GenBank/DDBJ databases">
        <authorList>
            <consortium name="Lawrence Berkeley National Laboratory"/>
            <person name="Steindorff A."/>
            <person name="Hensen N."/>
            <person name="Bonometti L."/>
            <person name="Westerberg I."/>
            <person name="Brannstrom I.O."/>
            <person name="Guillou S."/>
            <person name="Cros-Aarteil S."/>
            <person name="Calhoun S."/>
            <person name="Haridas S."/>
            <person name="Kuo A."/>
            <person name="Mondo S."/>
            <person name="Pangilinan J."/>
            <person name="Riley R."/>
            <person name="Labutti K."/>
            <person name="Andreopoulos B."/>
            <person name="Lipzen A."/>
            <person name="Chen C."/>
            <person name="Yanf M."/>
            <person name="Daum C."/>
            <person name="Ng V."/>
            <person name="Clum A."/>
            <person name="Ohm R."/>
            <person name="Martin F."/>
            <person name="Silar P."/>
            <person name="Natvig D."/>
            <person name="Lalanne C."/>
            <person name="Gautier V."/>
            <person name="Ament-Velasquez S.L."/>
            <person name="Kruys A."/>
            <person name="Hutchinson M.I."/>
            <person name="Powell A.J."/>
            <person name="Barry K."/>
            <person name="Miller A.N."/>
            <person name="Grigoriev I.V."/>
            <person name="Debuchy R."/>
            <person name="Gladieux P."/>
            <person name="Thoren M.H."/>
            <person name="Johannesson H."/>
        </authorList>
    </citation>
    <scope>NUCLEOTIDE SEQUENCE</scope>
    <source>
        <strain evidence="2">CBS 892.96</strain>
    </source>
</reference>
<feature type="compositionally biased region" description="Basic and acidic residues" evidence="1">
    <location>
        <begin position="588"/>
        <end position="601"/>
    </location>
</feature>
<evidence type="ECO:0000313" key="2">
    <source>
        <dbReference type="EMBL" id="KAK4173832.1"/>
    </source>
</evidence>
<feature type="compositionally biased region" description="Polar residues" evidence="1">
    <location>
        <begin position="536"/>
        <end position="550"/>
    </location>
</feature>
<comment type="caution">
    <text evidence="2">The sequence shown here is derived from an EMBL/GenBank/DDBJ whole genome shotgun (WGS) entry which is preliminary data.</text>
</comment>
<feature type="region of interest" description="Disordered" evidence="1">
    <location>
        <begin position="579"/>
        <end position="601"/>
    </location>
</feature>
<feature type="region of interest" description="Disordered" evidence="1">
    <location>
        <begin position="503"/>
        <end position="550"/>
    </location>
</feature>
<reference evidence="2" key="1">
    <citation type="journal article" date="2023" name="Mol. Phylogenet. Evol.">
        <title>Genome-scale phylogeny and comparative genomics of the fungal order Sordariales.</title>
        <authorList>
            <person name="Hensen N."/>
            <person name="Bonometti L."/>
            <person name="Westerberg I."/>
            <person name="Brannstrom I.O."/>
            <person name="Guillou S."/>
            <person name="Cros-Aarteil S."/>
            <person name="Calhoun S."/>
            <person name="Haridas S."/>
            <person name="Kuo A."/>
            <person name="Mondo S."/>
            <person name="Pangilinan J."/>
            <person name="Riley R."/>
            <person name="LaButti K."/>
            <person name="Andreopoulos B."/>
            <person name="Lipzen A."/>
            <person name="Chen C."/>
            <person name="Yan M."/>
            <person name="Daum C."/>
            <person name="Ng V."/>
            <person name="Clum A."/>
            <person name="Steindorff A."/>
            <person name="Ohm R.A."/>
            <person name="Martin F."/>
            <person name="Silar P."/>
            <person name="Natvig D.O."/>
            <person name="Lalanne C."/>
            <person name="Gautier V."/>
            <person name="Ament-Velasquez S.L."/>
            <person name="Kruys A."/>
            <person name="Hutchinson M.I."/>
            <person name="Powell A.J."/>
            <person name="Barry K."/>
            <person name="Miller A.N."/>
            <person name="Grigoriev I.V."/>
            <person name="Debuchy R."/>
            <person name="Gladieux P."/>
            <person name="Hiltunen Thoren M."/>
            <person name="Johannesson H."/>
        </authorList>
    </citation>
    <scope>NUCLEOTIDE SEQUENCE</scope>
    <source>
        <strain evidence="2">CBS 892.96</strain>
    </source>
</reference>
<evidence type="ECO:0000313" key="3">
    <source>
        <dbReference type="Proteomes" id="UP001302321"/>
    </source>
</evidence>
<dbReference type="EMBL" id="MU866317">
    <property type="protein sequence ID" value="KAK4173832.1"/>
    <property type="molecule type" value="Genomic_DNA"/>
</dbReference>
<proteinExistence type="predicted"/>